<proteinExistence type="predicted"/>
<sequence>MQIQGISIAIQSAASALMKTNVIVLISTTVLLLFFCQPPPHLPRRAKAGTAVDSADMTPPRSLSFCSSCCHKEKILALLHLPNITQWFMPTLLAAPGVQGYCSGERYFVQLQLNMDPIDRSAKVNS</sequence>
<gene>
    <name evidence="2" type="ORF">EJ08DRAFT_529649</name>
</gene>
<comment type="caution">
    <text evidence="2">The sequence shown here is derived from an EMBL/GenBank/DDBJ whole genome shotgun (WGS) entry which is preliminary data.</text>
</comment>
<evidence type="ECO:0000256" key="1">
    <source>
        <dbReference type="SAM" id="Phobius"/>
    </source>
</evidence>
<reference evidence="2" key="1">
    <citation type="journal article" date="2020" name="Stud. Mycol.">
        <title>101 Dothideomycetes genomes: a test case for predicting lifestyles and emergence of pathogens.</title>
        <authorList>
            <person name="Haridas S."/>
            <person name="Albert R."/>
            <person name="Binder M."/>
            <person name="Bloem J."/>
            <person name="Labutti K."/>
            <person name="Salamov A."/>
            <person name="Andreopoulos B."/>
            <person name="Baker S."/>
            <person name="Barry K."/>
            <person name="Bills G."/>
            <person name="Bluhm B."/>
            <person name="Cannon C."/>
            <person name="Castanera R."/>
            <person name="Culley D."/>
            <person name="Daum C."/>
            <person name="Ezra D."/>
            <person name="Gonzalez J."/>
            <person name="Henrissat B."/>
            <person name="Kuo A."/>
            <person name="Liang C."/>
            <person name="Lipzen A."/>
            <person name="Lutzoni F."/>
            <person name="Magnuson J."/>
            <person name="Mondo S."/>
            <person name="Nolan M."/>
            <person name="Ohm R."/>
            <person name="Pangilinan J."/>
            <person name="Park H.-J."/>
            <person name="Ramirez L."/>
            <person name="Alfaro M."/>
            <person name="Sun H."/>
            <person name="Tritt A."/>
            <person name="Yoshinaga Y."/>
            <person name="Zwiers L.-H."/>
            <person name="Turgeon B."/>
            <person name="Goodwin S."/>
            <person name="Spatafora J."/>
            <person name="Crous P."/>
            <person name="Grigoriev I."/>
        </authorList>
    </citation>
    <scope>NUCLEOTIDE SEQUENCE</scope>
    <source>
        <strain evidence="2">CBS 130266</strain>
    </source>
</reference>
<protein>
    <submittedName>
        <fullName evidence="2">Uncharacterized protein</fullName>
    </submittedName>
</protein>
<keyword evidence="1" id="KW-1133">Transmembrane helix</keyword>
<dbReference type="EMBL" id="MU007107">
    <property type="protein sequence ID" value="KAF2420709.1"/>
    <property type="molecule type" value="Genomic_DNA"/>
</dbReference>
<keyword evidence="3" id="KW-1185">Reference proteome</keyword>
<keyword evidence="1" id="KW-0472">Membrane</keyword>
<dbReference type="Proteomes" id="UP000800235">
    <property type="component" value="Unassembled WGS sequence"/>
</dbReference>
<evidence type="ECO:0000313" key="2">
    <source>
        <dbReference type="EMBL" id="KAF2420709.1"/>
    </source>
</evidence>
<name>A0A9P4NGV1_9PEZI</name>
<dbReference type="AlphaFoldDB" id="A0A9P4NGV1"/>
<feature type="transmembrane region" description="Helical" evidence="1">
    <location>
        <begin position="12"/>
        <end position="35"/>
    </location>
</feature>
<organism evidence="2 3">
    <name type="scientific">Tothia fuscella</name>
    <dbReference type="NCBI Taxonomy" id="1048955"/>
    <lineage>
        <taxon>Eukaryota</taxon>
        <taxon>Fungi</taxon>
        <taxon>Dikarya</taxon>
        <taxon>Ascomycota</taxon>
        <taxon>Pezizomycotina</taxon>
        <taxon>Dothideomycetes</taxon>
        <taxon>Pleosporomycetidae</taxon>
        <taxon>Venturiales</taxon>
        <taxon>Cylindrosympodiaceae</taxon>
        <taxon>Tothia</taxon>
    </lineage>
</organism>
<keyword evidence="1" id="KW-0812">Transmembrane</keyword>
<accession>A0A9P4NGV1</accession>
<evidence type="ECO:0000313" key="3">
    <source>
        <dbReference type="Proteomes" id="UP000800235"/>
    </source>
</evidence>